<evidence type="ECO:0000259" key="3">
    <source>
        <dbReference type="PROSITE" id="PS50977"/>
    </source>
</evidence>
<dbReference type="SUPFAM" id="SSF46689">
    <property type="entry name" value="Homeodomain-like"/>
    <property type="match status" value="1"/>
</dbReference>
<protein>
    <submittedName>
        <fullName evidence="4">TetR/AcrR family transcriptional regulator</fullName>
    </submittedName>
</protein>
<sequence length="200" mass="23059">MGKLADNKEKKQHSLLESAYDLFLNKGFENTVVSDIVMKAGVAKGTFYLYFKDKHQVRDVLIARTAEKFFLEALYALQKKNISDFTEQIIFIVDYVLNIMQKNPLLLRFIAKNLSWGIYQKAIANDNTSEKTAYSLFMELVHSHTELQIDAIDTMLFLIIELASSTSYRAILDHDPMSFDALKPYLNRSIRAIIKLHIQN</sequence>
<comment type="caution">
    <text evidence="4">The sequence shown here is derived from an EMBL/GenBank/DDBJ whole genome shotgun (WGS) entry which is preliminary data.</text>
</comment>
<dbReference type="PROSITE" id="PS50977">
    <property type="entry name" value="HTH_TETR_2"/>
    <property type="match status" value="1"/>
</dbReference>
<dbReference type="PRINTS" id="PR00455">
    <property type="entry name" value="HTHTETR"/>
</dbReference>
<dbReference type="AlphaFoldDB" id="A0A412PIR9"/>
<organism evidence="4 5">
    <name type="scientific">Solobacterium moorei</name>
    <dbReference type="NCBI Taxonomy" id="102148"/>
    <lineage>
        <taxon>Bacteria</taxon>
        <taxon>Bacillati</taxon>
        <taxon>Bacillota</taxon>
        <taxon>Erysipelotrichia</taxon>
        <taxon>Erysipelotrichales</taxon>
        <taxon>Erysipelotrichaceae</taxon>
        <taxon>Solobacterium</taxon>
    </lineage>
</organism>
<evidence type="ECO:0000256" key="2">
    <source>
        <dbReference type="PROSITE-ProRule" id="PRU00335"/>
    </source>
</evidence>
<reference evidence="4 5" key="1">
    <citation type="submission" date="2018-08" db="EMBL/GenBank/DDBJ databases">
        <title>A genome reference for cultivated species of the human gut microbiota.</title>
        <authorList>
            <person name="Zou Y."/>
            <person name="Xue W."/>
            <person name="Luo G."/>
        </authorList>
    </citation>
    <scope>NUCLEOTIDE SEQUENCE [LARGE SCALE GENOMIC DNA]</scope>
    <source>
        <strain evidence="4 5">AF18-46</strain>
    </source>
</reference>
<gene>
    <name evidence="4" type="ORF">DWX20_03245</name>
</gene>
<evidence type="ECO:0000313" key="4">
    <source>
        <dbReference type="EMBL" id="RGT58075.1"/>
    </source>
</evidence>
<name>A0A412PIR9_9FIRM</name>
<dbReference type="Gene3D" id="1.10.357.10">
    <property type="entry name" value="Tetracycline Repressor, domain 2"/>
    <property type="match status" value="1"/>
</dbReference>
<dbReference type="Pfam" id="PF00440">
    <property type="entry name" value="TetR_N"/>
    <property type="match status" value="1"/>
</dbReference>
<dbReference type="InterPro" id="IPR050624">
    <property type="entry name" value="HTH-type_Tx_Regulator"/>
</dbReference>
<dbReference type="InterPro" id="IPR001647">
    <property type="entry name" value="HTH_TetR"/>
</dbReference>
<accession>A0A412PIR9</accession>
<dbReference type="GO" id="GO:0003677">
    <property type="term" value="F:DNA binding"/>
    <property type="evidence" value="ECO:0007669"/>
    <property type="project" value="UniProtKB-UniRule"/>
</dbReference>
<evidence type="ECO:0000256" key="1">
    <source>
        <dbReference type="ARBA" id="ARBA00023125"/>
    </source>
</evidence>
<dbReference type="RefSeq" id="WP_118764461.1">
    <property type="nucleotide sequence ID" value="NZ_CABJCF010000001.1"/>
</dbReference>
<feature type="DNA-binding region" description="H-T-H motif" evidence="2">
    <location>
        <begin position="32"/>
        <end position="51"/>
    </location>
</feature>
<evidence type="ECO:0000313" key="5">
    <source>
        <dbReference type="Proteomes" id="UP000284731"/>
    </source>
</evidence>
<proteinExistence type="predicted"/>
<keyword evidence="1 2" id="KW-0238">DNA-binding</keyword>
<dbReference type="PANTHER" id="PTHR43479:SF11">
    <property type="entry name" value="ACREF_ENVCD OPERON REPRESSOR-RELATED"/>
    <property type="match status" value="1"/>
</dbReference>
<dbReference type="InterPro" id="IPR009057">
    <property type="entry name" value="Homeodomain-like_sf"/>
</dbReference>
<dbReference type="EMBL" id="QRWX01000001">
    <property type="protein sequence ID" value="RGT58075.1"/>
    <property type="molecule type" value="Genomic_DNA"/>
</dbReference>
<feature type="domain" description="HTH tetR-type" evidence="3">
    <location>
        <begin position="9"/>
        <end position="69"/>
    </location>
</feature>
<dbReference type="PANTHER" id="PTHR43479">
    <property type="entry name" value="ACREF/ENVCD OPERON REPRESSOR-RELATED"/>
    <property type="match status" value="1"/>
</dbReference>
<dbReference type="Proteomes" id="UP000284731">
    <property type="component" value="Unassembled WGS sequence"/>
</dbReference>